<organism evidence="3 4">
    <name type="scientific">Halogeometricum luteum</name>
    <dbReference type="NCBI Taxonomy" id="2950537"/>
    <lineage>
        <taxon>Archaea</taxon>
        <taxon>Methanobacteriati</taxon>
        <taxon>Methanobacteriota</taxon>
        <taxon>Stenosarchaea group</taxon>
        <taxon>Halobacteria</taxon>
        <taxon>Halobacteriales</taxon>
        <taxon>Haloferacaceae</taxon>
        <taxon>Halogeometricum</taxon>
    </lineage>
</organism>
<evidence type="ECO:0000256" key="1">
    <source>
        <dbReference type="SAM" id="MobiDB-lite"/>
    </source>
</evidence>
<feature type="compositionally biased region" description="Basic and acidic residues" evidence="1">
    <location>
        <begin position="358"/>
        <end position="386"/>
    </location>
</feature>
<feature type="compositionally biased region" description="Basic and acidic residues" evidence="1">
    <location>
        <begin position="255"/>
        <end position="301"/>
    </location>
</feature>
<accession>A0ABU2G1K0</accession>
<dbReference type="PANTHER" id="PTHR31876:SF26">
    <property type="entry name" value="PROTEIN LIKE COV 2"/>
    <property type="match status" value="1"/>
</dbReference>
<keyword evidence="2" id="KW-0812">Transmembrane</keyword>
<evidence type="ECO:0000313" key="3">
    <source>
        <dbReference type="EMBL" id="MDS0294660.1"/>
    </source>
</evidence>
<dbReference type="Proteomes" id="UP001254813">
    <property type="component" value="Unassembled WGS sequence"/>
</dbReference>
<keyword evidence="4" id="KW-1185">Reference proteome</keyword>
<feature type="compositionally biased region" description="Basic and acidic residues" evidence="1">
    <location>
        <begin position="311"/>
        <end position="329"/>
    </location>
</feature>
<keyword evidence="2" id="KW-1133">Transmembrane helix</keyword>
<comment type="caution">
    <text evidence="3">The sequence shown here is derived from an EMBL/GenBank/DDBJ whole genome shotgun (WGS) entry which is preliminary data.</text>
</comment>
<feature type="region of interest" description="Disordered" evidence="1">
    <location>
        <begin position="250"/>
        <end position="394"/>
    </location>
</feature>
<proteinExistence type="predicted"/>
<dbReference type="Pfam" id="PF04367">
    <property type="entry name" value="DUF502"/>
    <property type="match status" value="1"/>
</dbReference>
<protein>
    <submittedName>
        <fullName evidence="3">DUF502 domain-containing protein</fullName>
    </submittedName>
</protein>
<gene>
    <name evidence="3" type="ORF">NDI79_10790</name>
</gene>
<evidence type="ECO:0000313" key="4">
    <source>
        <dbReference type="Proteomes" id="UP001254813"/>
    </source>
</evidence>
<dbReference type="PANTHER" id="PTHR31876">
    <property type="entry name" value="COV-LIKE PROTEIN 1"/>
    <property type="match status" value="1"/>
</dbReference>
<dbReference type="RefSeq" id="WP_310928480.1">
    <property type="nucleotide sequence ID" value="NZ_JAMQOQ010000002.1"/>
</dbReference>
<name>A0ABU2G1K0_9EURY</name>
<dbReference type="InterPro" id="IPR007462">
    <property type="entry name" value="COV1-like"/>
</dbReference>
<dbReference type="EMBL" id="JAMQOQ010000002">
    <property type="protein sequence ID" value="MDS0294660.1"/>
    <property type="molecule type" value="Genomic_DNA"/>
</dbReference>
<reference evidence="3 4" key="1">
    <citation type="submission" date="2022-06" db="EMBL/GenBank/DDBJ databases">
        <title>Halogeometricum sp. a new haloarchaeum isolate from saline soil.</title>
        <authorList>
            <person name="Strakova D."/>
            <person name="Galisteo C."/>
            <person name="Sanchez-Porro C."/>
            <person name="Ventosa A."/>
        </authorList>
    </citation>
    <scope>NUCLEOTIDE SEQUENCE [LARGE SCALE GENOMIC DNA]</scope>
    <source>
        <strain evidence="4">S3BR25-2</strain>
    </source>
</reference>
<keyword evidence="2" id="KW-0472">Membrane</keyword>
<sequence length="394" mass="42082">MSETEGGVSRVKRVRGSLRALFREALISGIAVIVPLVVTAVVVLFLFNAIYRYLNLLSDVVVETPAVTVIPGVLNVSRETMVELLAPALLFVFVLFVGLVVNSSRYGERAVGHFDYVMTQIPGVGSVYDSFRRMSDVMLDSDAQNFREVKLVEFPHEGAYTLGFVTTDTPDVLSTPVGHPDMKTLFLPLAPNPVMGGHLVHLPADRVIDVDMTVEEGIRTVVTSGVAVSDSGAGSDAGLSESQLRDIAGAAAADGRARSTPEGDYGHRRDPVDTDRTTAYDRQVDPEHTDTPNHLAAREGADAGAGAGEPHGPRDPPEARSRPPEERESTAGTPAEMAGRSADEAEGTDRTPAGVTADDARERASNDARDRSTDDARPPADRKRDGDGDEEPTA</sequence>
<feature type="transmembrane region" description="Helical" evidence="2">
    <location>
        <begin position="21"/>
        <end position="47"/>
    </location>
</feature>
<feature type="transmembrane region" description="Helical" evidence="2">
    <location>
        <begin position="84"/>
        <end position="101"/>
    </location>
</feature>
<evidence type="ECO:0000256" key="2">
    <source>
        <dbReference type="SAM" id="Phobius"/>
    </source>
</evidence>